<dbReference type="Gene3D" id="3.40.33.10">
    <property type="entry name" value="CAP"/>
    <property type="match status" value="1"/>
</dbReference>
<dbReference type="Proteomes" id="UP000014500">
    <property type="component" value="Unassembled WGS sequence"/>
</dbReference>
<dbReference type="InterPro" id="IPR014044">
    <property type="entry name" value="CAP_dom"/>
</dbReference>
<name>T1JKW9_STRMM</name>
<dbReference type="PhylomeDB" id="T1JKW9"/>
<dbReference type="STRING" id="126957.T1JKW9"/>
<protein>
    <recommendedName>
        <fullName evidence="2">Cysteine-rich venom protein</fullName>
    </recommendedName>
</protein>
<dbReference type="InterPro" id="IPR018244">
    <property type="entry name" value="Allrgn_V5/Tpx1_CS"/>
</dbReference>
<dbReference type="AlphaFoldDB" id="T1JKW9"/>
<evidence type="ECO:0000256" key="2">
    <source>
        <dbReference type="ARBA" id="ARBA00032745"/>
    </source>
</evidence>
<evidence type="ECO:0000256" key="1">
    <source>
        <dbReference type="ARBA" id="ARBA00009169"/>
    </source>
</evidence>
<evidence type="ECO:0000313" key="5">
    <source>
        <dbReference type="Proteomes" id="UP000014500"/>
    </source>
</evidence>
<dbReference type="HOGENOM" id="CLU_035730_2_1_1"/>
<sequence length="238" mass="27291">MNCYLLLTNILSSGPKIYGNAIPQRDLETTYNNTQKKIVLYHNYFRTKVDPPAENMLQMKWSADAADGAQRWAEACQLLVHDNITGRWVPEFGSCGQNIFVANVQVPWFFAIQTWYLEKDNFTYDSETNDLEIVGHYTQLAWYSTHKVGCGFYYCNVGSRPYYNYVCNYCPIGNYPDRIGRPYDAGSPCGACNANACPYADLWMNCKEINATWHDWLCEEDEGANSQFCRATCQCSHN</sequence>
<organism evidence="4 5">
    <name type="scientific">Strigamia maritima</name>
    <name type="common">European centipede</name>
    <name type="synonym">Geophilus maritimus</name>
    <dbReference type="NCBI Taxonomy" id="126957"/>
    <lineage>
        <taxon>Eukaryota</taxon>
        <taxon>Metazoa</taxon>
        <taxon>Ecdysozoa</taxon>
        <taxon>Arthropoda</taxon>
        <taxon>Myriapoda</taxon>
        <taxon>Chilopoda</taxon>
        <taxon>Pleurostigmophora</taxon>
        <taxon>Geophilomorpha</taxon>
        <taxon>Linotaeniidae</taxon>
        <taxon>Strigamia</taxon>
    </lineage>
</organism>
<evidence type="ECO:0000259" key="3">
    <source>
        <dbReference type="SMART" id="SM00198"/>
    </source>
</evidence>
<proteinExistence type="inferred from homology"/>
<dbReference type="Pfam" id="PF00188">
    <property type="entry name" value="CAP"/>
    <property type="match status" value="1"/>
</dbReference>
<reference evidence="4" key="2">
    <citation type="submission" date="2015-02" db="UniProtKB">
        <authorList>
            <consortium name="EnsemblMetazoa"/>
        </authorList>
    </citation>
    <scope>IDENTIFICATION</scope>
</reference>
<dbReference type="InterPro" id="IPR001283">
    <property type="entry name" value="CRISP-related"/>
</dbReference>
<reference evidence="5" key="1">
    <citation type="submission" date="2011-05" db="EMBL/GenBank/DDBJ databases">
        <authorList>
            <person name="Richards S.R."/>
            <person name="Qu J."/>
            <person name="Jiang H."/>
            <person name="Jhangiani S.N."/>
            <person name="Agravi P."/>
            <person name="Goodspeed R."/>
            <person name="Gross S."/>
            <person name="Mandapat C."/>
            <person name="Jackson L."/>
            <person name="Mathew T."/>
            <person name="Pu L."/>
            <person name="Thornton R."/>
            <person name="Saada N."/>
            <person name="Wilczek-Boney K.B."/>
            <person name="Lee S."/>
            <person name="Kovar C."/>
            <person name="Wu Y."/>
            <person name="Scherer S.E."/>
            <person name="Worley K.C."/>
            <person name="Muzny D.M."/>
            <person name="Gibbs R."/>
        </authorList>
    </citation>
    <scope>NUCLEOTIDE SEQUENCE</scope>
    <source>
        <strain evidence="5">Brora</strain>
    </source>
</reference>
<dbReference type="SMART" id="SM00198">
    <property type="entry name" value="SCP"/>
    <property type="match status" value="1"/>
</dbReference>
<dbReference type="EnsemblMetazoa" id="SMAR014499-RA">
    <property type="protein sequence ID" value="SMAR014499-PA"/>
    <property type="gene ID" value="SMAR014499"/>
</dbReference>
<dbReference type="PRINTS" id="PR00837">
    <property type="entry name" value="V5TPXLIKE"/>
</dbReference>
<accession>T1JKW9</accession>
<dbReference type="SUPFAM" id="SSF55797">
    <property type="entry name" value="PR-1-like"/>
    <property type="match status" value="1"/>
</dbReference>
<dbReference type="EMBL" id="JH431841">
    <property type="status" value="NOT_ANNOTATED_CDS"/>
    <property type="molecule type" value="Genomic_DNA"/>
</dbReference>
<evidence type="ECO:0000313" key="4">
    <source>
        <dbReference type="EnsemblMetazoa" id="SMAR014499-PA"/>
    </source>
</evidence>
<keyword evidence="5" id="KW-1185">Reference proteome</keyword>
<dbReference type="GO" id="GO:0005576">
    <property type="term" value="C:extracellular region"/>
    <property type="evidence" value="ECO:0007669"/>
    <property type="project" value="InterPro"/>
</dbReference>
<dbReference type="InterPro" id="IPR042076">
    <property type="entry name" value="Crisp-like_dom"/>
</dbReference>
<dbReference type="PROSITE" id="PS01009">
    <property type="entry name" value="CRISP_1"/>
    <property type="match status" value="1"/>
</dbReference>
<dbReference type="PRINTS" id="PR00838">
    <property type="entry name" value="V5ALLERGEN"/>
</dbReference>
<dbReference type="OMA" id="CTNSCEF"/>
<comment type="similarity">
    <text evidence="1">Belongs to the CRISP family. Venom allergen 5-like subfamily.</text>
</comment>
<dbReference type="InterPro" id="IPR002413">
    <property type="entry name" value="V5_allergen-like"/>
</dbReference>
<dbReference type="PANTHER" id="PTHR10334">
    <property type="entry name" value="CYSTEINE-RICH SECRETORY PROTEIN-RELATED"/>
    <property type="match status" value="1"/>
</dbReference>
<dbReference type="eggNOG" id="KOG3017">
    <property type="taxonomic scope" value="Eukaryota"/>
</dbReference>
<dbReference type="InterPro" id="IPR035940">
    <property type="entry name" value="CAP_sf"/>
</dbReference>
<feature type="domain" description="SCP" evidence="3">
    <location>
        <begin position="33"/>
        <end position="177"/>
    </location>
</feature>
<dbReference type="Gene3D" id="1.10.10.740">
    <property type="entry name" value="Crisp domain"/>
    <property type="match status" value="1"/>
</dbReference>